<evidence type="ECO:0000313" key="2">
    <source>
        <dbReference type="EMBL" id="PQJ08885.1"/>
    </source>
</evidence>
<evidence type="ECO:0000256" key="1">
    <source>
        <dbReference type="SAM" id="Phobius"/>
    </source>
</evidence>
<organism evidence="2 3">
    <name type="scientific">Flavipsychrobacter stenotrophus</name>
    <dbReference type="NCBI Taxonomy" id="2077091"/>
    <lineage>
        <taxon>Bacteria</taxon>
        <taxon>Pseudomonadati</taxon>
        <taxon>Bacteroidota</taxon>
        <taxon>Chitinophagia</taxon>
        <taxon>Chitinophagales</taxon>
        <taxon>Chitinophagaceae</taxon>
        <taxon>Flavipsychrobacter</taxon>
    </lineage>
</organism>
<keyword evidence="1" id="KW-0472">Membrane</keyword>
<keyword evidence="1" id="KW-0812">Transmembrane</keyword>
<feature type="transmembrane region" description="Helical" evidence="1">
    <location>
        <begin position="233"/>
        <end position="252"/>
    </location>
</feature>
<accession>A0A2S7SQL0</accession>
<protein>
    <submittedName>
        <fullName evidence="2">Uncharacterized protein</fullName>
    </submittedName>
</protein>
<dbReference type="RefSeq" id="WP_105041313.1">
    <property type="nucleotide sequence ID" value="NZ_PPSL01000010.1"/>
</dbReference>
<feature type="transmembrane region" description="Helical" evidence="1">
    <location>
        <begin position="105"/>
        <end position="126"/>
    </location>
</feature>
<dbReference type="AlphaFoldDB" id="A0A2S7SQL0"/>
<dbReference type="Pfam" id="PF12730">
    <property type="entry name" value="ABC2_membrane_4"/>
    <property type="match status" value="1"/>
</dbReference>
<feature type="transmembrane region" description="Helical" evidence="1">
    <location>
        <begin position="146"/>
        <end position="169"/>
    </location>
</feature>
<keyword evidence="3" id="KW-1185">Reference proteome</keyword>
<sequence>MFNLLQIEWLKVKKYNTFWVISVLFLILIALTNYFIISGIMNAGAKGVSVLGADYSFSSVWNKVSYITKVFSGLLSVIIIILTTNEFQFRTHRQNIIDGWKREQFFHAKWGIVIVLSFIVTLYALLQGVFFGLTGGSSFADICNNFINVLYVFILELNYFGLALTLSLFLKRSGMVIIIFLLYAYIVELLLNQFLSVKLHLTLGYYLPMDSSANLLPVSKVEPMSSMVINSAYSTQVLMFVSICWIAAYYVIGRIKMLKSDL</sequence>
<evidence type="ECO:0000313" key="3">
    <source>
        <dbReference type="Proteomes" id="UP000239872"/>
    </source>
</evidence>
<gene>
    <name evidence="2" type="ORF">CJD36_021695</name>
</gene>
<dbReference type="EMBL" id="PPSL01000010">
    <property type="protein sequence ID" value="PQJ08885.1"/>
    <property type="molecule type" value="Genomic_DNA"/>
</dbReference>
<dbReference type="OrthoDB" id="1452202at2"/>
<keyword evidence="1" id="KW-1133">Transmembrane helix</keyword>
<feature type="transmembrane region" description="Helical" evidence="1">
    <location>
        <begin position="64"/>
        <end position="84"/>
    </location>
</feature>
<reference evidence="2 3" key="1">
    <citation type="submission" date="2018-01" db="EMBL/GenBank/DDBJ databases">
        <title>A novel member of the phylum Bacteroidetes isolated from glacier ice.</title>
        <authorList>
            <person name="Liu Q."/>
            <person name="Xin Y.-H."/>
        </authorList>
    </citation>
    <scope>NUCLEOTIDE SEQUENCE [LARGE SCALE GENOMIC DNA]</scope>
    <source>
        <strain evidence="2 3">RB1R16</strain>
    </source>
</reference>
<proteinExistence type="predicted"/>
<comment type="caution">
    <text evidence="2">The sequence shown here is derived from an EMBL/GenBank/DDBJ whole genome shotgun (WGS) entry which is preliminary data.</text>
</comment>
<name>A0A2S7SQL0_9BACT</name>
<feature type="transmembrane region" description="Helical" evidence="1">
    <location>
        <begin position="18"/>
        <end position="44"/>
    </location>
</feature>
<dbReference type="Proteomes" id="UP000239872">
    <property type="component" value="Unassembled WGS sequence"/>
</dbReference>
<feature type="transmembrane region" description="Helical" evidence="1">
    <location>
        <begin position="176"/>
        <end position="195"/>
    </location>
</feature>